<dbReference type="KEGG" id="pbs:Plabr_2315"/>
<dbReference type="RefSeq" id="WP_013628641.1">
    <property type="nucleotide sequence ID" value="NC_015174.1"/>
</dbReference>
<dbReference type="InterPro" id="IPR022924">
    <property type="entry name" value="Cardiolipin_synthase"/>
</dbReference>
<dbReference type="GO" id="GO:0032049">
    <property type="term" value="P:cardiolipin biosynthetic process"/>
    <property type="evidence" value="ECO:0007669"/>
    <property type="project" value="UniProtKB-UniRule"/>
</dbReference>
<dbReference type="STRING" id="756272.Plabr_2315"/>
<comment type="subcellular location">
    <subcellularLocation>
        <location evidence="1">Cell membrane</location>
    </subcellularLocation>
</comment>
<keyword evidence="4 9" id="KW-0812">Transmembrane</keyword>
<dbReference type="GO" id="GO:0005886">
    <property type="term" value="C:plasma membrane"/>
    <property type="evidence" value="ECO:0007669"/>
    <property type="project" value="UniProtKB-SubCell"/>
</dbReference>
<evidence type="ECO:0000313" key="12">
    <source>
        <dbReference type="Proteomes" id="UP000006860"/>
    </source>
</evidence>
<keyword evidence="2" id="KW-1003">Cell membrane</keyword>
<evidence type="ECO:0000256" key="4">
    <source>
        <dbReference type="ARBA" id="ARBA00022692"/>
    </source>
</evidence>
<reference evidence="12" key="1">
    <citation type="submission" date="2011-02" db="EMBL/GenBank/DDBJ databases">
        <title>The complete genome of Planctomyces brasiliensis DSM 5305.</title>
        <authorList>
            <person name="Lucas S."/>
            <person name="Copeland A."/>
            <person name="Lapidus A."/>
            <person name="Bruce D."/>
            <person name="Goodwin L."/>
            <person name="Pitluck S."/>
            <person name="Kyrpides N."/>
            <person name="Mavromatis K."/>
            <person name="Pagani I."/>
            <person name="Ivanova N."/>
            <person name="Ovchinnikova G."/>
            <person name="Lu M."/>
            <person name="Detter J.C."/>
            <person name="Han C."/>
            <person name="Land M."/>
            <person name="Hauser L."/>
            <person name="Markowitz V."/>
            <person name="Cheng J.-F."/>
            <person name="Hugenholtz P."/>
            <person name="Woyke T."/>
            <person name="Wu D."/>
            <person name="Tindall B."/>
            <person name="Pomrenke H.G."/>
            <person name="Brambilla E."/>
            <person name="Klenk H.-P."/>
            <person name="Eisen J.A."/>
        </authorList>
    </citation>
    <scope>NUCLEOTIDE SEQUENCE [LARGE SCALE GENOMIC DNA]</scope>
    <source>
        <strain evidence="12">ATCC 49424 / DSM 5305 / JCM 21570 / NBRC 103401 / IFAM 1448</strain>
    </source>
</reference>
<keyword evidence="7 9" id="KW-0472">Membrane</keyword>
<dbReference type="PANTHER" id="PTHR21248:SF22">
    <property type="entry name" value="PHOSPHOLIPASE D"/>
    <property type="match status" value="1"/>
</dbReference>
<dbReference type="AlphaFoldDB" id="F0SLZ2"/>
<gene>
    <name evidence="11" type="ordered locus">Plabr_2315</name>
</gene>
<organism evidence="11 12">
    <name type="scientific">Rubinisphaera brasiliensis (strain ATCC 49424 / DSM 5305 / JCM 21570 / IAM 15109 / NBRC 103401 / IFAM 1448)</name>
    <name type="common">Planctomyces brasiliensis</name>
    <dbReference type="NCBI Taxonomy" id="756272"/>
    <lineage>
        <taxon>Bacteria</taxon>
        <taxon>Pseudomonadati</taxon>
        <taxon>Planctomycetota</taxon>
        <taxon>Planctomycetia</taxon>
        <taxon>Planctomycetales</taxon>
        <taxon>Planctomycetaceae</taxon>
        <taxon>Rubinisphaera</taxon>
    </lineage>
</organism>
<feature type="domain" description="PLD phosphodiesterase" evidence="10">
    <location>
        <begin position="386"/>
        <end position="413"/>
    </location>
</feature>
<dbReference type="EMBL" id="CP002546">
    <property type="protein sequence ID" value="ADY59917.1"/>
    <property type="molecule type" value="Genomic_DNA"/>
</dbReference>
<dbReference type="CDD" id="cd09158">
    <property type="entry name" value="PLDc_EcCLS_like_2"/>
    <property type="match status" value="1"/>
</dbReference>
<feature type="transmembrane region" description="Helical" evidence="9">
    <location>
        <begin position="7"/>
        <end position="27"/>
    </location>
</feature>
<dbReference type="EC" id="2.7.8.-" evidence="8"/>
<evidence type="ECO:0000256" key="5">
    <source>
        <dbReference type="ARBA" id="ARBA00022737"/>
    </source>
</evidence>
<evidence type="ECO:0000256" key="7">
    <source>
        <dbReference type="ARBA" id="ARBA00023136"/>
    </source>
</evidence>
<feature type="domain" description="PLD phosphodiesterase" evidence="10">
    <location>
        <begin position="212"/>
        <end position="239"/>
    </location>
</feature>
<keyword evidence="5" id="KW-0677">Repeat</keyword>
<dbReference type="Proteomes" id="UP000006860">
    <property type="component" value="Chromosome"/>
</dbReference>
<evidence type="ECO:0000256" key="6">
    <source>
        <dbReference type="ARBA" id="ARBA00022989"/>
    </source>
</evidence>
<evidence type="ECO:0000256" key="1">
    <source>
        <dbReference type="ARBA" id="ARBA00004236"/>
    </source>
</evidence>
<dbReference type="PANTHER" id="PTHR21248">
    <property type="entry name" value="CARDIOLIPIN SYNTHASE"/>
    <property type="match status" value="1"/>
</dbReference>
<protein>
    <recommendedName>
        <fullName evidence="8">Cardiolipin synthase</fullName>
        <ecNumber evidence="8">2.7.8.-</ecNumber>
    </recommendedName>
</protein>
<evidence type="ECO:0000256" key="8">
    <source>
        <dbReference type="NCBIfam" id="TIGR04265"/>
    </source>
</evidence>
<dbReference type="SMART" id="SM00155">
    <property type="entry name" value="PLDc"/>
    <property type="match status" value="2"/>
</dbReference>
<dbReference type="Gene3D" id="3.30.870.10">
    <property type="entry name" value="Endonuclease Chain A"/>
    <property type="match status" value="2"/>
</dbReference>
<feature type="transmembrane region" description="Helical" evidence="9">
    <location>
        <begin position="33"/>
        <end position="53"/>
    </location>
</feature>
<dbReference type="GO" id="GO:0008808">
    <property type="term" value="F:cardiolipin synthase activity"/>
    <property type="evidence" value="ECO:0007669"/>
    <property type="project" value="UniProtKB-UniRule"/>
</dbReference>
<keyword evidence="3" id="KW-0808">Transferase</keyword>
<keyword evidence="12" id="KW-1185">Reference proteome</keyword>
<evidence type="ECO:0000256" key="9">
    <source>
        <dbReference type="SAM" id="Phobius"/>
    </source>
</evidence>
<dbReference type="HOGENOM" id="CLU_038053_1_0_0"/>
<dbReference type="NCBIfam" id="TIGR04265">
    <property type="entry name" value="bac_cardiolipin"/>
    <property type="match status" value="1"/>
</dbReference>
<dbReference type="PROSITE" id="PS50035">
    <property type="entry name" value="PLD"/>
    <property type="match status" value="2"/>
</dbReference>
<evidence type="ECO:0000313" key="11">
    <source>
        <dbReference type="EMBL" id="ADY59917.1"/>
    </source>
</evidence>
<evidence type="ECO:0000256" key="2">
    <source>
        <dbReference type="ARBA" id="ARBA00022475"/>
    </source>
</evidence>
<sequence>MESTSFFILLLEWIIRLLLVPVIAIRYRPPTALAWVAIVSLQPFLGLGLLLIFGENRLPKRRISEHARRRRVLQLDIWPMLQKYCVDPELDFDERSQHLLSVQLGEMPAVTGNDLQVIDDTQETVDTLIRDIDAANEHVHLMFYIWRDDKTGAAVCDALIRAEERGVRCRVLVDAVGSARFLRRRAPALREAGVEVHACLPVNLFRRRFSRIDMRNHRKLAVIDGRIGYTGSQNIVDTDYGTKRIHWSDLMLRLTGPVVLQLQAVFCTDWFAETGQEIDRNSSFLPPETRGDHVVELFPSGPTYRTQNLHRLVVAMIYQAREEIIITTPYFVPDESLMQAIEVARLRGVHVKLILPEKSDQILVSAAQRSFYRELLEMDVEISLYKPGLLHSKTLTIDNRFALVGTSNMDIRSFALNLELNLILFDSHSVEMIIKQQSKYLQQATPLKLSHWQRRRRWKTLGEALARLLAPLL</sequence>
<dbReference type="OrthoDB" id="9762009at2"/>
<dbReference type="CDD" id="cd09152">
    <property type="entry name" value="PLDc_EcCLS_like_1"/>
    <property type="match status" value="1"/>
</dbReference>
<dbReference type="SUPFAM" id="SSF56024">
    <property type="entry name" value="Phospholipase D/nuclease"/>
    <property type="match status" value="2"/>
</dbReference>
<dbReference type="InterPro" id="IPR025202">
    <property type="entry name" value="PLD-like_dom"/>
</dbReference>
<proteinExistence type="predicted"/>
<dbReference type="Pfam" id="PF13091">
    <property type="entry name" value="PLDc_2"/>
    <property type="match status" value="2"/>
</dbReference>
<keyword evidence="6 9" id="KW-1133">Transmembrane helix</keyword>
<evidence type="ECO:0000256" key="3">
    <source>
        <dbReference type="ARBA" id="ARBA00022679"/>
    </source>
</evidence>
<name>F0SLZ2_RUBBR</name>
<accession>F0SLZ2</accession>
<evidence type="ECO:0000259" key="10">
    <source>
        <dbReference type="PROSITE" id="PS50035"/>
    </source>
</evidence>
<dbReference type="eggNOG" id="COG1502">
    <property type="taxonomic scope" value="Bacteria"/>
</dbReference>
<dbReference type="InterPro" id="IPR001736">
    <property type="entry name" value="PLipase_D/transphosphatidylase"/>
</dbReference>